<dbReference type="InterPro" id="IPR036188">
    <property type="entry name" value="FAD/NAD-bd_sf"/>
</dbReference>
<dbReference type="Gene3D" id="3.50.50.60">
    <property type="entry name" value="FAD/NAD(P)-binding domain"/>
    <property type="match status" value="1"/>
</dbReference>
<gene>
    <name evidence="2" type="ORF">TAF16_0249</name>
</gene>
<dbReference type="Pfam" id="PF01266">
    <property type="entry name" value="DAO"/>
    <property type="match status" value="1"/>
</dbReference>
<accession>A0A178TM47</accession>
<sequence>MPPSYPPLDNDIQCDVLIVGAGRSGALCAYYLSETDLDVVVIDKRKAGYGSTMTKLRLAYGMAQSVFIAARPHRSSLSFIR</sequence>
<dbReference type="Proteomes" id="UP000078336">
    <property type="component" value="Unassembled WGS sequence"/>
</dbReference>
<organism evidence="2 3">
    <name type="scientific">Anoxybacillus flavithermus</name>
    <dbReference type="NCBI Taxonomy" id="33934"/>
    <lineage>
        <taxon>Bacteria</taxon>
        <taxon>Bacillati</taxon>
        <taxon>Bacillota</taxon>
        <taxon>Bacilli</taxon>
        <taxon>Bacillales</taxon>
        <taxon>Anoxybacillaceae</taxon>
        <taxon>Anoxybacillus</taxon>
    </lineage>
</organism>
<dbReference type="InterPro" id="IPR006076">
    <property type="entry name" value="FAD-dep_OxRdtase"/>
</dbReference>
<dbReference type="AlphaFoldDB" id="A0A178TM47"/>
<dbReference type="SUPFAM" id="SSF51905">
    <property type="entry name" value="FAD/NAD(P)-binding domain"/>
    <property type="match status" value="1"/>
</dbReference>
<feature type="domain" description="FAD dependent oxidoreductase" evidence="1">
    <location>
        <begin position="15"/>
        <end position="54"/>
    </location>
</feature>
<evidence type="ECO:0000313" key="2">
    <source>
        <dbReference type="EMBL" id="OAO82499.1"/>
    </source>
</evidence>
<reference evidence="2 3" key="1">
    <citation type="submission" date="2016-03" db="EMBL/GenBank/DDBJ databases">
        <title>Spore heat resistance.</title>
        <authorList>
            <person name="Boekhorst J."/>
            <person name="Berendsen E.M."/>
            <person name="Wells-Bennik M.H."/>
            <person name="Kuipers O.P."/>
        </authorList>
    </citation>
    <scope>NUCLEOTIDE SEQUENCE [LARGE SCALE GENOMIC DNA]</scope>
    <source>
        <strain evidence="2 3">AF16</strain>
    </source>
</reference>
<dbReference type="PATRIC" id="fig|33934.6.peg.2521"/>
<dbReference type="EMBL" id="LUCQ01000022">
    <property type="protein sequence ID" value="OAO82499.1"/>
    <property type="molecule type" value="Genomic_DNA"/>
</dbReference>
<evidence type="ECO:0000313" key="3">
    <source>
        <dbReference type="Proteomes" id="UP000078336"/>
    </source>
</evidence>
<proteinExistence type="predicted"/>
<evidence type="ECO:0000259" key="1">
    <source>
        <dbReference type="Pfam" id="PF01266"/>
    </source>
</evidence>
<name>A0A178TM47_9BACL</name>
<comment type="caution">
    <text evidence="2">The sequence shown here is derived from an EMBL/GenBank/DDBJ whole genome shotgun (WGS) entry which is preliminary data.</text>
</comment>
<keyword evidence="3" id="KW-1185">Reference proteome</keyword>
<protein>
    <submittedName>
        <fullName evidence="2">Putative oxidoreductase</fullName>
    </submittedName>
</protein>